<comment type="caution">
    <text evidence="2">The sequence shown here is derived from an EMBL/GenBank/DDBJ whole genome shotgun (WGS) entry which is preliminary data.</text>
</comment>
<dbReference type="EMBL" id="MPTB01000049">
    <property type="protein sequence ID" value="OMD40825.1"/>
    <property type="molecule type" value="Genomic_DNA"/>
</dbReference>
<keyword evidence="3" id="KW-1185">Reference proteome</keyword>
<gene>
    <name evidence="2" type="ORF">BSK56_28115</name>
</gene>
<accession>A0ABX3GZQ5</accession>
<feature type="domain" description="DUF6199" evidence="1">
    <location>
        <begin position="4"/>
        <end position="49"/>
    </location>
</feature>
<dbReference type="Pfam" id="PF19701">
    <property type="entry name" value="DUF6199"/>
    <property type="match status" value="1"/>
</dbReference>
<evidence type="ECO:0000313" key="2">
    <source>
        <dbReference type="EMBL" id="OMD40825.1"/>
    </source>
</evidence>
<name>A0ABX3GZQ5_PAEBO</name>
<dbReference type="Proteomes" id="UP000187412">
    <property type="component" value="Unassembled WGS sequence"/>
</dbReference>
<proteinExistence type="predicted"/>
<reference evidence="2 3" key="1">
    <citation type="submission" date="2016-10" db="EMBL/GenBank/DDBJ databases">
        <title>Paenibacillus species isolates.</title>
        <authorList>
            <person name="Beno S.M."/>
        </authorList>
    </citation>
    <scope>NUCLEOTIDE SEQUENCE [LARGE SCALE GENOMIC DNA]</scope>
    <source>
        <strain evidence="2 3">FSL H7-0744</strain>
    </source>
</reference>
<sequence length="72" mass="8573">MWIFIVVFTVIGIISLISPRASWYLSNWWRYEGETEPSSFSLLLYRIGGKQEHQKKTTFIRSLANECRQLLY</sequence>
<evidence type="ECO:0000259" key="1">
    <source>
        <dbReference type="Pfam" id="PF19701"/>
    </source>
</evidence>
<dbReference type="RefSeq" id="WP_076113748.1">
    <property type="nucleotide sequence ID" value="NZ_MPTB01000049.1"/>
</dbReference>
<dbReference type="InterPro" id="IPR045679">
    <property type="entry name" value="DUF6199"/>
</dbReference>
<organism evidence="2 3">
    <name type="scientific">Paenibacillus borealis</name>
    <dbReference type="NCBI Taxonomy" id="160799"/>
    <lineage>
        <taxon>Bacteria</taxon>
        <taxon>Bacillati</taxon>
        <taxon>Bacillota</taxon>
        <taxon>Bacilli</taxon>
        <taxon>Bacillales</taxon>
        <taxon>Paenibacillaceae</taxon>
        <taxon>Paenibacillus</taxon>
    </lineage>
</organism>
<evidence type="ECO:0000313" key="3">
    <source>
        <dbReference type="Proteomes" id="UP000187412"/>
    </source>
</evidence>
<protein>
    <recommendedName>
        <fullName evidence="1">DUF6199 domain-containing protein</fullName>
    </recommendedName>
</protein>